<comment type="similarity">
    <text evidence="1">Belongs to the LysR transcriptional regulatory family.</text>
</comment>
<dbReference type="InterPro" id="IPR036388">
    <property type="entry name" value="WH-like_DNA-bd_sf"/>
</dbReference>
<gene>
    <name evidence="6" type="ORF">KZ820_08700</name>
</gene>
<dbReference type="PROSITE" id="PS50931">
    <property type="entry name" value="HTH_LYSR"/>
    <property type="match status" value="1"/>
</dbReference>
<keyword evidence="4" id="KW-0804">Transcription</keyword>
<dbReference type="InterPro" id="IPR000847">
    <property type="entry name" value="LysR_HTH_N"/>
</dbReference>
<dbReference type="Pfam" id="PF03466">
    <property type="entry name" value="LysR_substrate"/>
    <property type="match status" value="1"/>
</dbReference>
<evidence type="ECO:0000256" key="1">
    <source>
        <dbReference type="ARBA" id="ARBA00009437"/>
    </source>
</evidence>
<evidence type="ECO:0000313" key="6">
    <source>
        <dbReference type="EMBL" id="MBW6530812.1"/>
    </source>
</evidence>
<dbReference type="InterPro" id="IPR058163">
    <property type="entry name" value="LysR-type_TF_proteobact-type"/>
</dbReference>
<dbReference type="Pfam" id="PF00126">
    <property type="entry name" value="HTH_1"/>
    <property type="match status" value="1"/>
</dbReference>
<dbReference type="PANTHER" id="PTHR30537">
    <property type="entry name" value="HTH-TYPE TRANSCRIPTIONAL REGULATOR"/>
    <property type="match status" value="1"/>
</dbReference>
<keyword evidence="2" id="KW-0805">Transcription regulation</keyword>
<dbReference type="Proteomes" id="UP000759103">
    <property type="component" value="Unassembled WGS sequence"/>
</dbReference>
<accession>A0ABS7BMH5</accession>
<organism evidence="6 7">
    <name type="scientific">Sphingomonas citri</name>
    <dbReference type="NCBI Taxonomy" id="2862499"/>
    <lineage>
        <taxon>Bacteria</taxon>
        <taxon>Pseudomonadati</taxon>
        <taxon>Pseudomonadota</taxon>
        <taxon>Alphaproteobacteria</taxon>
        <taxon>Sphingomonadales</taxon>
        <taxon>Sphingomonadaceae</taxon>
        <taxon>Sphingomonas</taxon>
    </lineage>
</organism>
<sequence>MQPIAWNDLQDFLAVARTGQIARAAVLLGVDATTVGRRLRRLEARLGRTLFEQTREGQVLTEAGETLLAQVEQMASAAERIGEGADPPGALTGTLRVSVSEGFGIWLVAQHLESFAAVHPALTIDLVANSGFLSPSRREADVAVLLARPRHGPVVASKLSDYALHLYAARSLVERDGVPTLATLGKRHRLVGYIPDLLYAPELRYLHEIDSALAPTLRSSSINAQARLIAAGAGVGVLPHFIGGHDESLLRVIPDVAITRGFWLVTHRDTRQLRRVRAFRHWLTQLIDQQRDRLLPACNTVP</sequence>
<dbReference type="InterPro" id="IPR005119">
    <property type="entry name" value="LysR_subst-bd"/>
</dbReference>
<dbReference type="InterPro" id="IPR036390">
    <property type="entry name" value="WH_DNA-bd_sf"/>
</dbReference>
<dbReference type="SUPFAM" id="SSF53850">
    <property type="entry name" value="Periplasmic binding protein-like II"/>
    <property type="match status" value="1"/>
</dbReference>
<name>A0ABS7BMH5_9SPHN</name>
<evidence type="ECO:0000256" key="3">
    <source>
        <dbReference type="ARBA" id="ARBA00023125"/>
    </source>
</evidence>
<dbReference type="EMBL" id="JAHXZN010000002">
    <property type="protein sequence ID" value="MBW6530812.1"/>
    <property type="molecule type" value="Genomic_DNA"/>
</dbReference>
<dbReference type="Gene3D" id="1.10.10.10">
    <property type="entry name" value="Winged helix-like DNA-binding domain superfamily/Winged helix DNA-binding domain"/>
    <property type="match status" value="1"/>
</dbReference>
<keyword evidence="3" id="KW-0238">DNA-binding</keyword>
<keyword evidence="7" id="KW-1185">Reference proteome</keyword>
<feature type="domain" description="HTH lysR-type" evidence="5">
    <location>
        <begin position="4"/>
        <end position="61"/>
    </location>
</feature>
<reference evidence="6 7" key="1">
    <citation type="submission" date="2021-07" db="EMBL/GenBank/DDBJ databases">
        <title>Sphingomonas sp.</title>
        <authorList>
            <person name="Feng G."/>
            <person name="Li J."/>
            <person name="Pan M."/>
        </authorList>
    </citation>
    <scope>NUCLEOTIDE SEQUENCE [LARGE SCALE GENOMIC DNA]</scope>
    <source>
        <strain evidence="6 7">RRHST34</strain>
    </source>
</reference>
<protein>
    <submittedName>
        <fullName evidence="6">LysR family transcriptional regulator</fullName>
    </submittedName>
</protein>
<dbReference type="SUPFAM" id="SSF46785">
    <property type="entry name" value="Winged helix' DNA-binding domain"/>
    <property type="match status" value="1"/>
</dbReference>
<evidence type="ECO:0000259" key="5">
    <source>
        <dbReference type="PROSITE" id="PS50931"/>
    </source>
</evidence>
<evidence type="ECO:0000313" key="7">
    <source>
        <dbReference type="Proteomes" id="UP000759103"/>
    </source>
</evidence>
<evidence type="ECO:0000256" key="2">
    <source>
        <dbReference type="ARBA" id="ARBA00023015"/>
    </source>
</evidence>
<evidence type="ECO:0000256" key="4">
    <source>
        <dbReference type="ARBA" id="ARBA00023163"/>
    </source>
</evidence>
<dbReference type="PANTHER" id="PTHR30537:SF3">
    <property type="entry name" value="TRANSCRIPTIONAL REGULATORY PROTEIN"/>
    <property type="match status" value="1"/>
</dbReference>
<proteinExistence type="inferred from homology"/>
<comment type="caution">
    <text evidence="6">The sequence shown here is derived from an EMBL/GenBank/DDBJ whole genome shotgun (WGS) entry which is preliminary data.</text>
</comment>
<dbReference type="Gene3D" id="3.40.190.290">
    <property type="match status" value="1"/>
</dbReference>
<dbReference type="RefSeq" id="WP_219748544.1">
    <property type="nucleotide sequence ID" value="NZ_JAHXZN010000002.1"/>
</dbReference>